<feature type="non-terminal residue" evidence="4">
    <location>
        <position position="1"/>
    </location>
</feature>
<evidence type="ECO:0000256" key="2">
    <source>
        <dbReference type="ARBA" id="ARBA00022857"/>
    </source>
</evidence>
<dbReference type="InParanoid" id="C7ZMH7"/>
<dbReference type="GeneID" id="9678888"/>
<dbReference type="HOGENOM" id="CLU_107663_0_0_1"/>
<dbReference type="EMBL" id="GG698953">
    <property type="protein sequence ID" value="EEU34777.1"/>
    <property type="molecule type" value="Genomic_DNA"/>
</dbReference>
<dbReference type="RefSeq" id="XP_003040490.1">
    <property type="nucleotide sequence ID" value="XM_003040444.1"/>
</dbReference>
<dbReference type="STRING" id="660122.C7ZMH7"/>
<dbReference type="InterPro" id="IPR008030">
    <property type="entry name" value="NmrA-like"/>
</dbReference>
<dbReference type="eggNOG" id="ENOG502SKBT">
    <property type="taxonomic scope" value="Eukaryota"/>
</dbReference>
<dbReference type="InterPro" id="IPR036291">
    <property type="entry name" value="NAD(P)-bd_dom_sf"/>
</dbReference>
<gene>
    <name evidence="4" type="ORF">NECHADRAFT_44738</name>
</gene>
<protein>
    <recommendedName>
        <fullName evidence="3">NmrA-like domain-containing protein</fullName>
    </recommendedName>
</protein>
<dbReference type="PANTHER" id="PTHR42748">
    <property type="entry name" value="NITROGEN METABOLITE REPRESSION PROTEIN NMRA FAMILY MEMBER"/>
    <property type="match status" value="1"/>
</dbReference>
<evidence type="ECO:0000259" key="3">
    <source>
        <dbReference type="Pfam" id="PF05368"/>
    </source>
</evidence>
<evidence type="ECO:0000313" key="5">
    <source>
        <dbReference type="Proteomes" id="UP000005206"/>
    </source>
</evidence>
<comment type="similarity">
    <text evidence="1">Belongs to the NmrA-type oxidoreductase family.</text>
</comment>
<dbReference type="OrthoDB" id="300709at2759"/>
<keyword evidence="2" id="KW-0521">NADP</keyword>
<dbReference type="OMA" id="EDWFRRE"/>
<dbReference type="VEuPathDB" id="FungiDB:NECHADRAFT_44738"/>
<dbReference type="InterPro" id="IPR051164">
    <property type="entry name" value="NmrA-like_oxidored"/>
</dbReference>
<dbReference type="PANTHER" id="PTHR42748:SF14">
    <property type="entry name" value="SNOAL-LIKE DOMAIN-CONTAINING PROTEIN"/>
    <property type="match status" value="1"/>
</dbReference>
<dbReference type="Proteomes" id="UP000005206">
    <property type="component" value="Chromosome 7"/>
</dbReference>
<feature type="non-terminal residue" evidence="4">
    <location>
        <position position="170"/>
    </location>
</feature>
<keyword evidence="5" id="KW-1185">Reference proteome</keyword>
<evidence type="ECO:0000256" key="1">
    <source>
        <dbReference type="ARBA" id="ARBA00006328"/>
    </source>
</evidence>
<dbReference type="KEGG" id="nhe:NECHADRAFT_44738"/>
<proteinExistence type="inferred from homology"/>
<dbReference type="AlphaFoldDB" id="C7ZMH7"/>
<dbReference type="GO" id="GO:0005634">
    <property type="term" value="C:nucleus"/>
    <property type="evidence" value="ECO:0007669"/>
    <property type="project" value="TreeGrafter"/>
</dbReference>
<accession>C7ZMH7</accession>
<sequence>SLFTTGVYLDMAISSAGPAVPKVEVDEVTGEDVPLTHDGAVVHVALDDCGYYVRWLFENPQEADGRDLEVAIEHVHYDDLAKAFERVTGRKARFIDVDSETYWREESLAETADRPIGVAADASDSANMIIKQNFTGWWNIWRASGYNKGVIQRDYDLLDRIFPGRIRTAE</sequence>
<dbReference type="Gene3D" id="3.40.50.720">
    <property type="entry name" value="NAD(P)-binding Rossmann-like Domain"/>
    <property type="match status" value="1"/>
</dbReference>
<name>C7ZMH7_FUSV7</name>
<evidence type="ECO:0000313" key="4">
    <source>
        <dbReference type="EMBL" id="EEU34777.1"/>
    </source>
</evidence>
<dbReference type="SUPFAM" id="SSF51735">
    <property type="entry name" value="NAD(P)-binding Rossmann-fold domains"/>
    <property type="match status" value="1"/>
</dbReference>
<feature type="domain" description="NmrA-like" evidence="3">
    <location>
        <begin position="3"/>
        <end position="102"/>
    </location>
</feature>
<dbReference type="Pfam" id="PF05368">
    <property type="entry name" value="NmrA"/>
    <property type="match status" value="1"/>
</dbReference>
<organism evidence="4 5">
    <name type="scientific">Fusarium vanettenii (strain ATCC MYA-4622 / CBS 123669 / FGSC 9596 / NRRL 45880 / 77-13-4)</name>
    <name type="common">Fusarium solani subsp. pisi</name>
    <dbReference type="NCBI Taxonomy" id="660122"/>
    <lineage>
        <taxon>Eukaryota</taxon>
        <taxon>Fungi</taxon>
        <taxon>Dikarya</taxon>
        <taxon>Ascomycota</taxon>
        <taxon>Pezizomycotina</taxon>
        <taxon>Sordariomycetes</taxon>
        <taxon>Hypocreomycetidae</taxon>
        <taxon>Hypocreales</taxon>
        <taxon>Nectriaceae</taxon>
        <taxon>Fusarium</taxon>
        <taxon>Fusarium solani species complex</taxon>
        <taxon>Fusarium vanettenii</taxon>
    </lineage>
</organism>
<reference evidence="4 5" key="1">
    <citation type="journal article" date="2009" name="PLoS Genet.">
        <title>The genome of Nectria haematococca: contribution of supernumerary chromosomes to gene expansion.</title>
        <authorList>
            <person name="Coleman J.J."/>
            <person name="Rounsley S.D."/>
            <person name="Rodriguez-Carres M."/>
            <person name="Kuo A."/>
            <person name="Wasmann C.C."/>
            <person name="Grimwood J."/>
            <person name="Schmutz J."/>
            <person name="Taga M."/>
            <person name="White G.J."/>
            <person name="Zhou S."/>
            <person name="Schwartz D.C."/>
            <person name="Freitag M."/>
            <person name="Ma L.J."/>
            <person name="Danchin E.G."/>
            <person name="Henrissat B."/>
            <person name="Coutinho P.M."/>
            <person name="Nelson D.R."/>
            <person name="Straney D."/>
            <person name="Napoli C.A."/>
            <person name="Barker B.M."/>
            <person name="Gribskov M."/>
            <person name="Rep M."/>
            <person name="Kroken S."/>
            <person name="Molnar I."/>
            <person name="Rensing C."/>
            <person name="Kennell J.C."/>
            <person name="Zamora J."/>
            <person name="Farman M.L."/>
            <person name="Selker E.U."/>
            <person name="Salamov A."/>
            <person name="Shapiro H."/>
            <person name="Pangilinan J."/>
            <person name="Lindquist E."/>
            <person name="Lamers C."/>
            <person name="Grigoriev I.V."/>
            <person name="Geiser D.M."/>
            <person name="Covert S.F."/>
            <person name="Temporini E."/>
            <person name="Vanetten H.D."/>
        </authorList>
    </citation>
    <scope>NUCLEOTIDE SEQUENCE [LARGE SCALE GENOMIC DNA]</scope>
    <source>
        <strain evidence="5">ATCC MYA-4622 / CBS 123669 / FGSC 9596 / NRRL 45880 / 77-13-4</strain>
    </source>
</reference>